<feature type="transmembrane region" description="Helical" evidence="2">
    <location>
        <begin position="52"/>
        <end position="73"/>
    </location>
</feature>
<protein>
    <recommendedName>
        <fullName evidence="5">DUF1003 domain-containing protein</fullName>
    </recommendedName>
</protein>
<name>A0A1J4V616_9BACT</name>
<keyword evidence="2" id="KW-0812">Transmembrane</keyword>
<evidence type="ECO:0000256" key="1">
    <source>
        <dbReference type="SAM" id="Coils"/>
    </source>
</evidence>
<evidence type="ECO:0000313" key="3">
    <source>
        <dbReference type="EMBL" id="OIO30721.1"/>
    </source>
</evidence>
<comment type="caution">
    <text evidence="3">The sequence shown here is derived from an EMBL/GenBank/DDBJ whole genome shotgun (WGS) entry which is preliminary data.</text>
</comment>
<feature type="coiled-coil region" evidence="1">
    <location>
        <begin position="77"/>
        <end position="164"/>
    </location>
</feature>
<dbReference type="EMBL" id="MNVN01000015">
    <property type="protein sequence ID" value="OIO30721.1"/>
    <property type="molecule type" value="Genomic_DNA"/>
</dbReference>
<gene>
    <name evidence="3" type="ORF">AUJ77_02075</name>
</gene>
<evidence type="ECO:0008006" key="5">
    <source>
        <dbReference type="Google" id="ProtNLM"/>
    </source>
</evidence>
<keyword evidence="1" id="KW-0175">Coiled coil</keyword>
<sequence length="164" mass="18762">MSDKKITGPQETRLEKIAIAFTNWIGSIQSLFVHTLLFIGTFVLAIMGVPLATVLLVLTTVVSLEAIYLAIFIQMSVNRNSAQLREVEKDIDEIQEDVEEISEDVEEIQEDVEEISEDIEEIQEEEKEEDREEELEKKKNAQALTKLEKTLTELLKEIDALKKK</sequence>
<dbReference type="Proteomes" id="UP000181992">
    <property type="component" value="Unassembled WGS sequence"/>
</dbReference>
<evidence type="ECO:0000313" key="4">
    <source>
        <dbReference type="Proteomes" id="UP000181992"/>
    </source>
</evidence>
<dbReference type="STRING" id="1805281.AUJ77_02075"/>
<feature type="transmembrane region" description="Helical" evidence="2">
    <location>
        <begin position="21"/>
        <end position="46"/>
    </location>
</feature>
<keyword evidence="2" id="KW-1133">Transmembrane helix</keyword>
<keyword evidence="2" id="KW-0472">Membrane</keyword>
<reference evidence="3 4" key="1">
    <citation type="journal article" date="2016" name="Environ. Microbiol.">
        <title>Genomic resolution of a cold subsurface aquifer community provides metabolic insights for novel microbes adapted to high CO concentrations.</title>
        <authorList>
            <person name="Probst A.J."/>
            <person name="Castelle C.J."/>
            <person name="Singh A."/>
            <person name="Brown C.T."/>
            <person name="Anantharaman K."/>
            <person name="Sharon I."/>
            <person name="Hug L.A."/>
            <person name="Burstein D."/>
            <person name="Emerson J.B."/>
            <person name="Thomas B.C."/>
            <person name="Banfield J.F."/>
        </authorList>
    </citation>
    <scope>NUCLEOTIDE SEQUENCE [LARGE SCALE GENOMIC DNA]</scope>
    <source>
        <strain evidence="3">CG1_02_43_90</strain>
    </source>
</reference>
<dbReference type="AlphaFoldDB" id="A0A1J4V616"/>
<dbReference type="Gene3D" id="1.10.287.950">
    <property type="entry name" value="Methyl-accepting chemotaxis protein"/>
    <property type="match status" value="1"/>
</dbReference>
<evidence type="ECO:0000256" key="2">
    <source>
        <dbReference type="SAM" id="Phobius"/>
    </source>
</evidence>
<organism evidence="3 4">
    <name type="scientific">Candidatus Nomurabacteria bacterium CG1_02_43_90</name>
    <dbReference type="NCBI Taxonomy" id="1805281"/>
    <lineage>
        <taxon>Bacteria</taxon>
        <taxon>Candidatus Nomuraibacteriota</taxon>
    </lineage>
</organism>
<accession>A0A1J4V616</accession>
<proteinExistence type="predicted"/>